<evidence type="ECO:0000256" key="1">
    <source>
        <dbReference type="ARBA" id="ARBA00022741"/>
    </source>
</evidence>
<dbReference type="GO" id="GO:0055085">
    <property type="term" value="P:transmembrane transport"/>
    <property type="evidence" value="ECO:0007669"/>
    <property type="project" value="InterPro"/>
</dbReference>
<dbReference type="Gene3D" id="1.10.8.430">
    <property type="entry name" value="Helical domain of apoptotic protease-activating factors"/>
    <property type="match status" value="1"/>
</dbReference>
<dbReference type="GO" id="GO:0016020">
    <property type="term" value="C:membrane"/>
    <property type="evidence" value="ECO:0007669"/>
    <property type="project" value="InterPro"/>
</dbReference>
<proteinExistence type="predicted"/>
<dbReference type="GO" id="GO:0043531">
    <property type="term" value="F:ADP binding"/>
    <property type="evidence" value="ECO:0007669"/>
    <property type="project" value="InterPro"/>
</dbReference>
<dbReference type="Pfam" id="PF00924">
    <property type="entry name" value="MS_channel_2nd"/>
    <property type="match status" value="1"/>
</dbReference>
<dbReference type="Pfam" id="PF00931">
    <property type="entry name" value="NB-ARC"/>
    <property type="match status" value="1"/>
</dbReference>
<keyword evidence="7" id="KW-1185">Reference proteome</keyword>
<dbReference type="InterPro" id="IPR006685">
    <property type="entry name" value="MscS_channel_2nd"/>
</dbReference>
<dbReference type="InterPro" id="IPR002182">
    <property type="entry name" value="NB-ARC"/>
</dbReference>
<dbReference type="EMBL" id="VAHF01000003">
    <property type="protein sequence ID" value="TXG66149.1"/>
    <property type="molecule type" value="Genomic_DNA"/>
</dbReference>
<reference evidence="7" key="1">
    <citation type="journal article" date="2019" name="Gigascience">
        <title>De novo genome assembly of the endangered Acer yangbiense, a plant species with extremely small populations endemic to Yunnan Province, China.</title>
        <authorList>
            <person name="Yang J."/>
            <person name="Wariss H.M."/>
            <person name="Tao L."/>
            <person name="Zhang R."/>
            <person name="Yun Q."/>
            <person name="Hollingsworth P."/>
            <person name="Dao Z."/>
            <person name="Luo G."/>
            <person name="Guo H."/>
            <person name="Ma Y."/>
            <person name="Sun W."/>
        </authorList>
    </citation>
    <scope>NUCLEOTIDE SEQUENCE [LARGE SCALE GENOMIC DNA]</scope>
    <source>
        <strain evidence="7">cv. Malutang</strain>
    </source>
</reference>
<gene>
    <name evidence="6" type="ORF">EZV62_007424</name>
</gene>
<dbReference type="Gene3D" id="3.40.50.300">
    <property type="entry name" value="P-loop containing nucleotide triphosphate hydrolases"/>
    <property type="match status" value="1"/>
</dbReference>
<dbReference type="AlphaFoldDB" id="A0A5C7IBL2"/>
<evidence type="ECO:0000313" key="6">
    <source>
        <dbReference type="EMBL" id="TXG66149.1"/>
    </source>
</evidence>
<keyword evidence="1" id="KW-0547">Nucleotide-binding</keyword>
<evidence type="ECO:0000256" key="2">
    <source>
        <dbReference type="ARBA" id="ARBA00022821"/>
    </source>
</evidence>
<dbReference type="InterPro" id="IPR042197">
    <property type="entry name" value="Apaf_helical"/>
</dbReference>
<feature type="domain" description="NB-ARC" evidence="5">
    <location>
        <begin position="112"/>
        <end position="278"/>
    </location>
</feature>
<evidence type="ECO:0000259" key="5">
    <source>
        <dbReference type="Pfam" id="PF00931"/>
    </source>
</evidence>
<dbReference type="PANTHER" id="PTHR33463">
    <property type="entry name" value="NB-ARC DOMAIN-CONTAINING PROTEIN-RELATED"/>
    <property type="match status" value="1"/>
</dbReference>
<evidence type="ECO:0000313" key="7">
    <source>
        <dbReference type="Proteomes" id="UP000323000"/>
    </source>
</evidence>
<evidence type="ECO:0000259" key="4">
    <source>
        <dbReference type="Pfam" id="PF00924"/>
    </source>
</evidence>
<dbReference type="InterPro" id="IPR027417">
    <property type="entry name" value="P-loop_NTPase"/>
</dbReference>
<dbReference type="PANTHER" id="PTHR33463:SF198">
    <property type="entry name" value="RPP4C3"/>
    <property type="match status" value="1"/>
</dbReference>
<keyword evidence="3" id="KW-0067">ATP-binding</keyword>
<accession>A0A5C7IBL2</accession>
<name>A0A5C7IBL2_9ROSI</name>
<organism evidence="6 7">
    <name type="scientific">Acer yangbiense</name>
    <dbReference type="NCBI Taxonomy" id="1000413"/>
    <lineage>
        <taxon>Eukaryota</taxon>
        <taxon>Viridiplantae</taxon>
        <taxon>Streptophyta</taxon>
        <taxon>Embryophyta</taxon>
        <taxon>Tracheophyta</taxon>
        <taxon>Spermatophyta</taxon>
        <taxon>Magnoliopsida</taxon>
        <taxon>eudicotyledons</taxon>
        <taxon>Gunneridae</taxon>
        <taxon>Pentapetalae</taxon>
        <taxon>rosids</taxon>
        <taxon>malvids</taxon>
        <taxon>Sapindales</taxon>
        <taxon>Sapindaceae</taxon>
        <taxon>Hippocastanoideae</taxon>
        <taxon>Acereae</taxon>
        <taxon>Acer</taxon>
    </lineage>
</organism>
<sequence>MDGFAISIAVKVAEYLVGPIVHPFSANQIIDEASIVIEDNKKANTKCCKGLCPNPKKRFQLSKQVANKAEAVAGVHEVGKFGQVVSYCTVPEETWLPSIKGYEAFDSRIPTLNNVLDALSDPDANMVGVYGMGGIGGIGKTTLAKEVARQAKEGTLFKVDEVVFVEVFEKPDLEKIQGAIVDKLGLVFTEVSESGRARKLCERLKKEKSILIVLDNIWRSIDLETVGIPYGDNHKGCKLLLTARSRDVLSNQMSSQKTFSIDVLNAEDAWSLFKKTVGACIEQHELQSVAVDVAKSCGGMPNAIVTTAKALRKKRVCEWNNALRQLTSPSPENFEGVTAEAYLRVVGAFLYKDIVRNMLIALSVNLKGVVGVFLCKDIVRNMLIALSINLEGTFQVGDTIKIRVVGAFLCKDIVRNILIALSINLKGTFQVGDTIKVIVGAFLCKDIVRNMLIALSINLKGTFQAGDTIKAGKIDGEVIEMGLLSITLLAMPDIYNGD</sequence>
<dbReference type="SUPFAM" id="SSF52540">
    <property type="entry name" value="P-loop containing nucleoside triphosphate hydrolases"/>
    <property type="match status" value="1"/>
</dbReference>
<dbReference type="InterPro" id="IPR050905">
    <property type="entry name" value="Plant_NBS-LRR"/>
</dbReference>
<dbReference type="GO" id="GO:0006952">
    <property type="term" value="P:defense response"/>
    <property type="evidence" value="ECO:0007669"/>
    <property type="project" value="UniProtKB-KW"/>
</dbReference>
<dbReference type="Proteomes" id="UP000323000">
    <property type="component" value="Chromosome 3"/>
</dbReference>
<dbReference type="OrthoDB" id="1898799at2759"/>
<dbReference type="PRINTS" id="PR00364">
    <property type="entry name" value="DISEASERSIST"/>
</dbReference>
<evidence type="ECO:0000256" key="3">
    <source>
        <dbReference type="ARBA" id="ARBA00022840"/>
    </source>
</evidence>
<keyword evidence="2" id="KW-0611">Plant defense</keyword>
<protein>
    <submittedName>
        <fullName evidence="6">Uncharacterized protein</fullName>
    </submittedName>
</protein>
<comment type="caution">
    <text evidence="6">The sequence shown here is derived from an EMBL/GenBank/DDBJ whole genome shotgun (WGS) entry which is preliminary data.</text>
</comment>
<dbReference type="GO" id="GO:0005524">
    <property type="term" value="F:ATP binding"/>
    <property type="evidence" value="ECO:0007669"/>
    <property type="project" value="UniProtKB-KW"/>
</dbReference>
<feature type="domain" description="Mechanosensitive ion channel MscS" evidence="4">
    <location>
        <begin position="446"/>
        <end position="488"/>
    </location>
</feature>